<dbReference type="AlphaFoldDB" id="A0A9P1GSP7"/>
<dbReference type="OrthoDB" id="271506at2759"/>
<keyword evidence="6 8" id="KW-0472">Membrane</keyword>
<dbReference type="InterPro" id="IPR006603">
    <property type="entry name" value="PQ-loop_rpt"/>
</dbReference>
<keyword evidence="5 8" id="KW-1133">Transmembrane helix</keyword>
<evidence type="ECO:0000256" key="7">
    <source>
        <dbReference type="ARBA" id="ARBA00038475"/>
    </source>
</evidence>
<dbReference type="EMBL" id="CAMXCT030006791">
    <property type="protein sequence ID" value="CAL4807440.1"/>
    <property type="molecule type" value="Genomic_DNA"/>
</dbReference>
<keyword evidence="12" id="KW-1185">Reference proteome</keyword>
<gene>
    <name evidence="9" type="ORF">C1SCF055_LOCUS44570</name>
</gene>
<sequence>MSFGENVIVGLQNMVIIVLFWQYSPQLPRLPRVAGSAIFLLASVAVLVLGLPAAALAALGGAPIFLGNGAKVPQILKNMSQKHTGTMSVVPAFLGFAGCSVRVLTSILQMPEDLLAIMNPLTAALMWFVLLVQFLMFYEATKKVQEEAEAKKKAAAKKAE</sequence>
<proteinExistence type="inferred from homology"/>
<evidence type="ECO:0000256" key="6">
    <source>
        <dbReference type="ARBA" id="ARBA00023136"/>
    </source>
</evidence>
<feature type="transmembrane region" description="Helical" evidence="8">
    <location>
        <begin position="114"/>
        <end position="138"/>
    </location>
</feature>
<dbReference type="PANTHER" id="PTHR12226:SF2">
    <property type="entry name" value="MANNOSE-P-DOLICHOL UTILIZATION DEFECT 1 PROTEIN"/>
    <property type="match status" value="1"/>
</dbReference>
<evidence type="ECO:0000256" key="8">
    <source>
        <dbReference type="SAM" id="Phobius"/>
    </source>
</evidence>
<dbReference type="GO" id="GO:0016020">
    <property type="term" value="C:membrane"/>
    <property type="evidence" value="ECO:0007669"/>
    <property type="project" value="UniProtKB-SubCell"/>
</dbReference>
<reference evidence="9" key="1">
    <citation type="submission" date="2022-10" db="EMBL/GenBank/DDBJ databases">
        <authorList>
            <person name="Chen Y."/>
            <person name="Dougan E. K."/>
            <person name="Chan C."/>
            <person name="Rhodes N."/>
            <person name="Thang M."/>
        </authorList>
    </citation>
    <scope>NUCLEOTIDE SEQUENCE</scope>
</reference>
<evidence type="ECO:0000256" key="3">
    <source>
        <dbReference type="ARBA" id="ARBA00022692"/>
    </source>
</evidence>
<name>A0A9P1GSP7_9DINO</name>
<evidence type="ECO:0000256" key="4">
    <source>
        <dbReference type="ARBA" id="ARBA00022737"/>
    </source>
</evidence>
<keyword evidence="4" id="KW-0677">Repeat</keyword>
<evidence type="ECO:0000256" key="2">
    <source>
        <dbReference type="ARBA" id="ARBA00022448"/>
    </source>
</evidence>
<evidence type="ECO:0000313" key="12">
    <source>
        <dbReference type="Proteomes" id="UP001152797"/>
    </source>
</evidence>
<keyword evidence="2" id="KW-0813">Transport</keyword>
<evidence type="ECO:0000256" key="5">
    <source>
        <dbReference type="ARBA" id="ARBA00022989"/>
    </source>
</evidence>
<dbReference type="InterPro" id="IPR016817">
    <property type="entry name" value="MannP-dilichol_defect-1"/>
</dbReference>
<dbReference type="PANTHER" id="PTHR12226">
    <property type="entry name" value="MANNOSE-P-DOLICHOL UTILIZATION DEFECT 1 LEC35 -RELATED"/>
    <property type="match status" value="1"/>
</dbReference>
<feature type="transmembrane region" description="Helical" evidence="8">
    <location>
        <begin position="87"/>
        <end position="108"/>
    </location>
</feature>
<reference evidence="10" key="2">
    <citation type="submission" date="2024-04" db="EMBL/GenBank/DDBJ databases">
        <authorList>
            <person name="Chen Y."/>
            <person name="Shah S."/>
            <person name="Dougan E. K."/>
            <person name="Thang M."/>
            <person name="Chan C."/>
        </authorList>
    </citation>
    <scope>NUCLEOTIDE SEQUENCE [LARGE SCALE GENOMIC DNA]</scope>
</reference>
<dbReference type="Gene3D" id="1.20.1280.290">
    <property type="match status" value="1"/>
</dbReference>
<dbReference type="EMBL" id="CAMXCT010006791">
    <property type="protein sequence ID" value="CAI4020128.1"/>
    <property type="molecule type" value="Genomic_DNA"/>
</dbReference>
<keyword evidence="3 8" id="KW-0812">Transmembrane</keyword>
<dbReference type="EMBL" id="CAMXCT020006791">
    <property type="protein sequence ID" value="CAL1173503.1"/>
    <property type="molecule type" value="Genomic_DNA"/>
</dbReference>
<comment type="subcellular location">
    <subcellularLocation>
        <location evidence="1">Membrane</location>
        <topology evidence="1">Multi-pass membrane protein</topology>
    </subcellularLocation>
</comment>
<feature type="transmembrane region" description="Helical" evidence="8">
    <location>
        <begin position="36"/>
        <end position="66"/>
    </location>
</feature>
<comment type="caution">
    <text evidence="9">The sequence shown here is derived from an EMBL/GenBank/DDBJ whole genome shotgun (WGS) entry which is preliminary data.</text>
</comment>
<dbReference type="Pfam" id="PF04193">
    <property type="entry name" value="PQ-loop"/>
    <property type="match status" value="1"/>
</dbReference>
<comment type="similarity">
    <text evidence="7">Belongs to the MPDU1 (TC 2.A.43.3) family.</text>
</comment>
<evidence type="ECO:0000313" key="11">
    <source>
        <dbReference type="EMBL" id="CAL4807440.1"/>
    </source>
</evidence>
<evidence type="ECO:0000313" key="9">
    <source>
        <dbReference type="EMBL" id="CAI4020128.1"/>
    </source>
</evidence>
<feature type="transmembrane region" description="Helical" evidence="8">
    <location>
        <begin position="7"/>
        <end position="24"/>
    </location>
</feature>
<evidence type="ECO:0000313" key="10">
    <source>
        <dbReference type="EMBL" id="CAL1173503.1"/>
    </source>
</evidence>
<protein>
    <submittedName>
        <fullName evidence="11">Mannose-P-dolichol utilization defect 1 protein homolog</fullName>
    </submittedName>
</protein>
<organism evidence="9">
    <name type="scientific">Cladocopium goreaui</name>
    <dbReference type="NCBI Taxonomy" id="2562237"/>
    <lineage>
        <taxon>Eukaryota</taxon>
        <taxon>Sar</taxon>
        <taxon>Alveolata</taxon>
        <taxon>Dinophyceae</taxon>
        <taxon>Suessiales</taxon>
        <taxon>Symbiodiniaceae</taxon>
        <taxon>Cladocopium</taxon>
    </lineage>
</organism>
<evidence type="ECO:0000256" key="1">
    <source>
        <dbReference type="ARBA" id="ARBA00004141"/>
    </source>
</evidence>
<dbReference type="Proteomes" id="UP001152797">
    <property type="component" value="Unassembled WGS sequence"/>
</dbReference>
<accession>A0A9P1GSP7</accession>